<sequence>MDAGCFTGAVFLDLSKAFDTVDHTMLLDKLRILGVDEDSLDWFESYLSERSQPTSVSDSISSPLLVSVGVPQGSILGLLLFVVYVNELPSLNLQSK</sequence>
<evidence type="ECO:0000313" key="2">
    <source>
        <dbReference type="Proteomes" id="UP001152795"/>
    </source>
</evidence>
<feature type="non-terminal residue" evidence="1">
    <location>
        <position position="96"/>
    </location>
</feature>
<dbReference type="InterPro" id="IPR000477">
    <property type="entry name" value="RT_dom"/>
</dbReference>
<accession>A0A6S7JLF8</accession>
<dbReference type="OrthoDB" id="445826at2759"/>
<dbReference type="PANTHER" id="PTHR33332">
    <property type="entry name" value="REVERSE TRANSCRIPTASE DOMAIN-CONTAINING PROTEIN"/>
    <property type="match status" value="1"/>
</dbReference>
<dbReference type="Pfam" id="PF00078">
    <property type="entry name" value="RVT_1"/>
    <property type="match status" value="1"/>
</dbReference>
<organism evidence="1 2">
    <name type="scientific">Paramuricea clavata</name>
    <name type="common">Red gorgonian</name>
    <name type="synonym">Violescent sea-whip</name>
    <dbReference type="NCBI Taxonomy" id="317549"/>
    <lineage>
        <taxon>Eukaryota</taxon>
        <taxon>Metazoa</taxon>
        <taxon>Cnidaria</taxon>
        <taxon>Anthozoa</taxon>
        <taxon>Octocorallia</taxon>
        <taxon>Malacalcyonacea</taxon>
        <taxon>Plexauridae</taxon>
        <taxon>Paramuricea</taxon>
    </lineage>
</organism>
<name>A0A6S7JLF8_PARCT</name>
<comment type="caution">
    <text evidence="1">The sequence shown here is derived from an EMBL/GenBank/DDBJ whole genome shotgun (WGS) entry which is preliminary data.</text>
</comment>
<dbReference type="Proteomes" id="UP001152795">
    <property type="component" value="Unassembled WGS sequence"/>
</dbReference>
<keyword evidence="2" id="KW-1185">Reference proteome</keyword>
<evidence type="ECO:0000313" key="1">
    <source>
        <dbReference type="EMBL" id="CAB4031691.1"/>
    </source>
</evidence>
<gene>
    <name evidence="1" type="ORF">PACLA_8A034162</name>
</gene>
<reference evidence="1" key="1">
    <citation type="submission" date="2020-04" db="EMBL/GenBank/DDBJ databases">
        <authorList>
            <person name="Alioto T."/>
            <person name="Alioto T."/>
            <person name="Gomez Garrido J."/>
        </authorList>
    </citation>
    <scope>NUCLEOTIDE SEQUENCE</scope>
    <source>
        <strain evidence="1">A484AB</strain>
    </source>
</reference>
<dbReference type="AlphaFoldDB" id="A0A6S7JLF8"/>
<protein>
    <submittedName>
        <fullName evidence="1">Uncharacterized protein</fullName>
    </submittedName>
</protein>
<dbReference type="PROSITE" id="PS50878">
    <property type="entry name" value="RT_POL"/>
    <property type="match status" value="1"/>
</dbReference>
<dbReference type="EMBL" id="CACRXK020017829">
    <property type="protein sequence ID" value="CAB4031691.1"/>
    <property type="molecule type" value="Genomic_DNA"/>
</dbReference>
<proteinExistence type="predicted"/>